<name>A0A2M9A4N2_9BACT</name>
<evidence type="ECO:0000259" key="1">
    <source>
        <dbReference type="Pfam" id="PF05598"/>
    </source>
</evidence>
<gene>
    <name evidence="2" type="ORF">BGX16_0607</name>
</gene>
<protein>
    <submittedName>
        <fullName evidence="2">IS5 family transposase</fullName>
    </submittedName>
</protein>
<dbReference type="InterPro" id="IPR047710">
    <property type="entry name" value="Transpos_IS5-like"/>
</dbReference>
<accession>A0A2M9A4N2</accession>
<reference evidence="2 3" key="1">
    <citation type="submission" date="2017-11" db="EMBL/GenBank/DDBJ databases">
        <title>Animal gut microbial communities from fecal samples from Wisconsin, USA.</title>
        <authorList>
            <person name="Neumann A."/>
        </authorList>
    </citation>
    <scope>NUCLEOTIDE SEQUENCE [LARGE SCALE GENOMIC DNA]</scope>
    <source>
        <strain evidence="2 3">UWS3</strain>
    </source>
</reference>
<sequence>MTENLAIFPMYRPPKSHAQTSLFCSLEEQLNHKHPLYVLANKIDWNKFETEFSKLFDEKMGAPNKPIRLMTGLIILKHIRNVSDESVVEQFQENAYYQYFCGERFFSTEQPCDPSELVHFRHMIGEAGMDMILKESIRVNADHDKKGPTGSGTVFLDTTVQEKNITFPTDAKLANKIIEQVQRIVEEHGLPQRQSYKRTLKKVHRDQRFRNHPKNAKKAHKADRRLKTIAGRLVRELERNLASKNLLNTYKEKIELFKKVLEQKRCDKDKVYSLHEPEVKCIGKGKEHKKYEFGNKVSIARSYSGIIVGAVSFRDEYDGHTIDDTLDHVEQMLGFRPSRAACDRGYRGQKESGTTKIVIPDVPKKNATYYQKEKAHKLFCKRAGIEPINGHLKSDHRMGRNFYKGIFGDMLNAKLAAAAFNFKRAMRRFFVLLEWLYGFCLLWNGMNKKCERSCPALVN</sequence>
<keyword evidence="3" id="KW-1185">Reference proteome</keyword>
<comment type="caution">
    <text evidence="2">The sequence shown here is derived from an EMBL/GenBank/DDBJ whole genome shotgun (WGS) entry which is preliminary data.</text>
</comment>
<evidence type="ECO:0000313" key="2">
    <source>
        <dbReference type="EMBL" id="PJJ40671.1"/>
    </source>
</evidence>
<evidence type="ECO:0000313" key="3">
    <source>
        <dbReference type="Proteomes" id="UP000231134"/>
    </source>
</evidence>
<dbReference type="Pfam" id="PF05598">
    <property type="entry name" value="DUF772"/>
    <property type="match status" value="1"/>
</dbReference>
<dbReference type="NCBIfam" id="NF033578">
    <property type="entry name" value="transpos_IS5_1"/>
    <property type="match status" value="1"/>
</dbReference>
<feature type="domain" description="Transposase InsH N-terminal" evidence="1">
    <location>
        <begin position="25"/>
        <end position="122"/>
    </location>
</feature>
<dbReference type="AlphaFoldDB" id="A0A2M9A4N2"/>
<proteinExistence type="predicted"/>
<organism evidence="2 3">
    <name type="scientific">Hallerella succinigenes</name>
    <dbReference type="NCBI Taxonomy" id="1896222"/>
    <lineage>
        <taxon>Bacteria</taxon>
        <taxon>Pseudomonadati</taxon>
        <taxon>Fibrobacterota</taxon>
        <taxon>Fibrobacteria</taxon>
        <taxon>Fibrobacterales</taxon>
        <taxon>Fibrobacteraceae</taxon>
        <taxon>Hallerella</taxon>
    </lineage>
</organism>
<dbReference type="InterPro" id="IPR008490">
    <property type="entry name" value="Transposase_InsH_N"/>
</dbReference>
<dbReference type="Proteomes" id="UP000231134">
    <property type="component" value="Unassembled WGS sequence"/>
</dbReference>
<dbReference type="PANTHER" id="PTHR33803">
    <property type="entry name" value="IS1478 TRANSPOSASE"/>
    <property type="match status" value="1"/>
</dbReference>
<dbReference type="EMBL" id="PGEX01000001">
    <property type="protein sequence ID" value="PJJ40671.1"/>
    <property type="molecule type" value="Genomic_DNA"/>
</dbReference>
<dbReference type="PANTHER" id="PTHR33803:SF3">
    <property type="entry name" value="BLL1974 PROTEIN"/>
    <property type="match status" value="1"/>
</dbReference>